<dbReference type="AlphaFoldDB" id="A0A0V1FI25"/>
<evidence type="ECO:0000313" key="5">
    <source>
        <dbReference type="Proteomes" id="UP000054826"/>
    </source>
</evidence>
<proteinExistence type="predicted"/>
<evidence type="ECO:0000313" key="2">
    <source>
        <dbReference type="EMBL" id="KRY85602.1"/>
    </source>
</evidence>
<reference evidence="4 5" key="1">
    <citation type="submission" date="2015-01" db="EMBL/GenBank/DDBJ databases">
        <title>Evolution of Trichinella species and genotypes.</title>
        <authorList>
            <person name="Korhonen P.K."/>
            <person name="Edoardo P."/>
            <person name="Giuseppe L.R."/>
            <person name="Gasser R.B."/>
        </authorList>
    </citation>
    <scope>NUCLEOTIDE SEQUENCE [LARGE SCALE GENOMIC DNA]</scope>
    <source>
        <strain evidence="1">ISS13</strain>
        <strain evidence="3">ISS176</strain>
        <strain evidence="2">ISS470</strain>
    </source>
</reference>
<name>A0A0V1FI25_TRIPS</name>
<accession>A0A0V1FI25</accession>
<dbReference type="OrthoDB" id="10297809at2759"/>
<dbReference type="Proteomes" id="UP000054995">
    <property type="component" value="Unassembled WGS sequence"/>
</dbReference>
<organism evidence="2 6">
    <name type="scientific">Trichinella pseudospiralis</name>
    <name type="common">Parasitic roundworm</name>
    <dbReference type="NCBI Taxonomy" id="6337"/>
    <lineage>
        <taxon>Eukaryota</taxon>
        <taxon>Metazoa</taxon>
        <taxon>Ecdysozoa</taxon>
        <taxon>Nematoda</taxon>
        <taxon>Enoplea</taxon>
        <taxon>Dorylaimia</taxon>
        <taxon>Trichinellida</taxon>
        <taxon>Trichinellidae</taxon>
        <taxon>Trichinella</taxon>
    </lineage>
</organism>
<evidence type="ECO:0000313" key="4">
    <source>
        <dbReference type="Proteomes" id="UP000054632"/>
    </source>
</evidence>
<dbReference type="Proteomes" id="UP000054632">
    <property type="component" value="Unassembled WGS sequence"/>
</dbReference>
<evidence type="ECO:0000313" key="6">
    <source>
        <dbReference type="Proteomes" id="UP000054995"/>
    </source>
</evidence>
<comment type="caution">
    <text evidence="2">The sequence shown here is derived from an EMBL/GenBank/DDBJ whole genome shotgun (WGS) entry which is preliminary data.</text>
</comment>
<dbReference type="EMBL" id="JYDT01000087">
    <property type="protein sequence ID" value="KRY85602.1"/>
    <property type="molecule type" value="Genomic_DNA"/>
</dbReference>
<dbReference type="Proteomes" id="UP000054826">
    <property type="component" value="Unassembled WGS sequence"/>
</dbReference>
<keyword evidence="6" id="KW-1185">Reference proteome</keyword>
<sequence>MHVYVPLFNANSWQEASAAEVFNDAAAGWENNATPVAAASGGRELLAPTNSKRGRFGSSPSSRPSHCIPSIYHHLFYNFDVHYYLIDIVTPTHCLFQFF</sequence>
<protein>
    <submittedName>
        <fullName evidence="2">Uncharacterized protein</fullName>
    </submittedName>
</protein>
<dbReference type="EMBL" id="JYDR01000187">
    <property type="protein sequence ID" value="KRY65952.1"/>
    <property type="molecule type" value="Genomic_DNA"/>
</dbReference>
<evidence type="ECO:0000313" key="1">
    <source>
        <dbReference type="EMBL" id="KRY65952.1"/>
    </source>
</evidence>
<dbReference type="EMBL" id="JYDV01000100">
    <property type="protein sequence ID" value="KRZ34051.1"/>
    <property type="molecule type" value="Genomic_DNA"/>
</dbReference>
<gene>
    <name evidence="1" type="ORF">T4A_6193</name>
    <name evidence="3" type="ORF">T4C_10235</name>
    <name evidence="2" type="ORF">T4D_5354</name>
</gene>
<evidence type="ECO:0000313" key="3">
    <source>
        <dbReference type="EMBL" id="KRZ34051.1"/>
    </source>
</evidence>